<proteinExistence type="predicted"/>
<dbReference type="SUPFAM" id="SSF53448">
    <property type="entry name" value="Nucleotide-diphospho-sugar transferases"/>
    <property type="match status" value="1"/>
</dbReference>
<dbReference type="Proteomes" id="UP000001868">
    <property type="component" value="Chromosome"/>
</dbReference>
<dbReference type="KEGG" id="pzu:PHZ_c0476"/>
<gene>
    <name evidence="1" type="ordered locus">PHZ_c0476</name>
</gene>
<dbReference type="eggNOG" id="COG0457">
    <property type="taxonomic scope" value="Bacteria"/>
</dbReference>
<dbReference type="STRING" id="450851.PHZ_c0476"/>
<evidence type="ECO:0000313" key="1">
    <source>
        <dbReference type="EMBL" id="ACG76890.1"/>
    </source>
</evidence>
<reference evidence="1 2" key="1">
    <citation type="journal article" date="2008" name="BMC Genomics">
        <title>Complete genome of Phenylobacterium zucineum - a novel facultative intracellular bacterium isolated from human erythroleukemia cell line K562.</title>
        <authorList>
            <person name="Luo Y."/>
            <person name="Xu X."/>
            <person name="Ding Z."/>
            <person name="Liu Z."/>
            <person name="Zhang B."/>
            <person name="Yan Z."/>
            <person name="Sun J."/>
            <person name="Hu S."/>
            <person name="Hu X."/>
        </authorList>
    </citation>
    <scope>NUCLEOTIDE SEQUENCE [LARGE SCALE GENOMIC DNA]</scope>
    <source>
        <strain evidence="1 2">HLK1</strain>
    </source>
</reference>
<keyword evidence="2" id="KW-1185">Reference proteome</keyword>
<dbReference type="AlphaFoldDB" id="B4REE8"/>
<organism evidence="1 2">
    <name type="scientific">Phenylobacterium zucineum (strain HLK1)</name>
    <dbReference type="NCBI Taxonomy" id="450851"/>
    <lineage>
        <taxon>Bacteria</taxon>
        <taxon>Pseudomonadati</taxon>
        <taxon>Pseudomonadota</taxon>
        <taxon>Alphaproteobacteria</taxon>
        <taxon>Caulobacterales</taxon>
        <taxon>Caulobacteraceae</taxon>
        <taxon>Phenylobacterium</taxon>
    </lineage>
</organism>
<evidence type="ECO:0000313" key="2">
    <source>
        <dbReference type="Proteomes" id="UP000001868"/>
    </source>
</evidence>
<evidence type="ECO:0008006" key="3">
    <source>
        <dbReference type="Google" id="ProtNLM"/>
    </source>
</evidence>
<accession>B4REE8</accession>
<name>B4REE8_PHEZH</name>
<dbReference type="InterPro" id="IPR029044">
    <property type="entry name" value="Nucleotide-diphossugar_trans"/>
</dbReference>
<dbReference type="EMBL" id="CP000747">
    <property type="protein sequence ID" value="ACG76890.1"/>
    <property type="molecule type" value="Genomic_DNA"/>
</dbReference>
<dbReference type="HOGENOM" id="CLU_513730_0_0_5"/>
<protein>
    <recommendedName>
        <fullName evidence="3">Glycosyl transferase</fullName>
    </recommendedName>
</protein>
<sequence>MQSLRQAEPSARRVVVAADGPIPELAGVAEVIEAADLGAPVRDMSVYYEALELNTAVKPFVFRTMLAWDGVDSVTYLDPDIWVFRPLAPVREALARTPLCLTPHTVRPLTTPGSPTNEDLARSGTYNLGFLSARRDRQVDALLDWWAEQCRFDCRVDLEGGVFTDQKHMDRAPEFVPGAAILTHPGLNLAYWNLEGRTLARGADGWTVDGEPLVFFHFSGFDPARPLDLSKHQTRFRVARGSPLAALLADYARALNANGHAQAKARGYGFDRFASGRRVTPAMRRAALAAARAGETFPDGLGPATEAWMDAEAPAAPGLTRVQAAIARERPAAAFPWWFVPNAEALGADRPSADAARKLKGPTEPAQRYSNDELTAWWIGPEAIAGRFEMDALPDHEFDRLLAEPWIMARAAELSETEARPSELRRTLFAAFGVPHAAGWPERLKAPLQAPHLARAEGLPRPFVRLFREIWDARPDVQRLYPLDRPLGRFRFLRWLLAGGLAEYGAPVDSLPADVLAHPLTRLARASLRR</sequence>